<dbReference type="EMBL" id="SRJD01000011">
    <property type="protein sequence ID" value="TGA97769.1"/>
    <property type="molecule type" value="Genomic_DNA"/>
</dbReference>
<evidence type="ECO:0000259" key="4">
    <source>
        <dbReference type="Pfam" id="PF00881"/>
    </source>
</evidence>
<dbReference type="InterPro" id="IPR029479">
    <property type="entry name" value="Nitroreductase"/>
</dbReference>
<evidence type="ECO:0000256" key="1">
    <source>
        <dbReference type="ARBA" id="ARBA00004496"/>
    </source>
</evidence>
<dbReference type="Proteomes" id="UP000298347">
    <property type="component" value="Unassembled WGS sequence"/>
</dbReference>
<dbReference type="Gene3D" id="3.40.109.10">
    <property type="entry name" value="NADH Oxidase"/>
    <property type="match status" value="1"/>
</dbReference>
<protein>
    <submittedName>
        <fullName evidence="5">Nitroreductase family protein</fullName>
    </submittedName>
</protein>
<dbReference type="Pfam" id="PF00881">
    <property type="entry name" value="Nitroreductase"/>
    <property type="match status" value="1"/>
</dbReference>
<dbReference type="RefSeq" id="WP_135348701.1">
    <property type="nucleotide sequence ID" value="NZ_SRJD01000011.1"/>
</dbReference>
<dbReference type="GO" id="GO:0034599">
    <property type="term" value="P:cellular response to oxidative stress"/>
    <property type="evidence" value="ECO:0007669"/>
    <property type="project" value="InterPro"/>
</dbReference>
<dbReference type="FunFam" id="3.40.109.10:FF:000001">
    <property type="entry name" value="Nitroreductase family"/>
    <property type="match status" value="1"/>
</dbReference>
<evidence type="ECO:0000256" key="3">
    <source>
        <dbReference type="ARBA" id="ARBA00023002"/>
    </source>
</evidence>
<accession>A0A4Z0GMK4</accession>
<dbReference type="GO" id="GO:0005737">
    <property type="term" value="C:cytoplasm"/>
    <property type="evidence" value="ECO:0007669"/>
    <property type="project" value="UniProtKB-SubCell"/>
</dbReference>
<name>A0A4Z0GMK4_9BACL</name>
<reference evidence="5 6" key="1">
    <citation type="journal article" date="2015" name="Int. J. Syst. Evol. Microbiol.">
        <title>Sporolactobacillus shoreae sp. nov. and Sporolactobacillus spathodeae sp. nov., two spore-forming lactic acid bacteria isolated from tree barks in Thailand.</title>
        <authorList>
            <person name="Thamacharoensuk T."/>
            <person name="Kitahara M."/>
            <person name="Ohkuma M."/>
            <person name="Thongchul N."/>
            <person name="Tanasupawat S."/>
        </authorList>
    </citation>
    <scope>NUCLEOTIDE SEQUENCE [LARGE SCALE GENOMIC DNA]</scope>
    <source>
        <strain evidence="5 6">BK92</strain>
    </source>
</reference>
<evidence type="ECO:0000313" key="5">
    <source>
        <dbReference type="EMBL" id="TGA97769.1"/>
    </source>
</evidence>
<keyword evidence="3" id="KW-0560">Oxidoreductase</keyword>
<dbReference type="InterPro" id="IPR000415">
    <property type="entry name" value="Nitroreductase-like"/>
</dbReference>
<gene>
    <name evidence="5" type="ORF">E4665_10225</name>
</gene>
<dbReference type="GO" id="GO:0016491">
    <property type="term" value="F:oxidoreductase activity"/>
    <property type="evidence" value="ECO:0007669"/>
    <property type="project" value="UniProtKB-KW"/>
</dbReference>
<dbReference type="SUPFAM" id="SSF55469">
    <property type="entry name" value="FMN-dependent nitroreductase-like"/>
    <property type="match status" value="1"/>
</dbReference>
<keyword evidence="6" id="KW-1185">Reference proteome</keyword>
<sequence length="212" mass="23422">MSETLQAFVKSNEFLDGMKKRRTIYALDKDIKSSKEEIVATIEEAVKNAPSAFNSQSARVVVLFGAESDKLWGEGGIAEQAIRKVLPEGQSFDSTAKKLASFNAGVGTILYFEDMDVIEGLQKNFPLYADNFPVWSEHSTGITQFAVWSALANIGIGGSLQHYNPLIDDALRETFDIPANWKLRGQMPFGNIVAPADPKEFQPIDERVKVFG</sequence>
<evidence type="ECO:0000256" key="2">
    <source>
        <dbReference type="ARBA" id="ARBA00022490"/>
    </source>
</evidence>
<comment type="caution">
    <text evidence="5">The sequence shown here is derived from an EMBL/GenBank/DDBJ whole genome shotgun (WGS) entry which is preliminary data.</text>
</comment>
<dbReference type="PANTHER" id="PTHR43035">
    <property type="entry name" value="FATTY ACID REPRESSION MUTANT PROTEIN 2-RELATED"/>
    <property type="match status" value="1"/>
</dbReference>
<keyword evidence="2" id="KW-0963">Cytoplasm</keyword>
<dbReference type="InterPro" id="IPR033877">
    <property type="entry name" value="Frm2/Hbn1"/>
</dbReference>
<dbReference type="PANTHER" id="PTHR43035:SF1">
    <property type="entry name" value="FATTY ACID REPRESSION MUTANT PROTEIN 2-RELATED"/>
    <property type="match status" value="1"/>
</dbReference>
<dbReference type="CDD" id="cd02140">
    <property type="entry name" value="Frm2-like"/>
    <property type="match status" value="1"/>
</dbReference>
<evidence type="ECO:0000313" key="6">
    <source>
        <dbReference type="Proteomes" id="UP000298347"/>
    </source>
</evidence>
<organism evidence="5 6">
    <name type="scientific">Sporolactobacillus shoreae</name>
    <dbReference type="NCBI Taxonomy" id="1465501"/>
    <lineage>
        <taxon>Bacteria</taxon>
        <taxon>Bacillati</taxon>
        <taxon>Bacillota</taxon>
        <taxon>Bacilli</taxon>
        <taxon>Bacillales</taxon>
        <taxon>Sporolactobacillaceae</taxon>
        <taxon>Sporolactobacillus</taxon>
    </lineage>
</organism>
<dbReference type="AlphaFoldDB" id="A0A4Z0GMK4"/>
<feature type="domain" description="Nitroreductase" evidence="4">
    <location>
        <begin position="19"/>
        <end position="190"/>
    </location>
</feature>
<comment type="subcellular location">
    <subcellularLocation>
        <location evidence="1">Cytoplasm</location>
    </subcellularLocation>
</comment>
<dbReference type="OrthoDB" id="9810617at2"/>
<proteinExistence type="predicted"/>